<dbReference type="HOGENOM" id="CLU_362898_0_0_1"/>
<dbReference type="Proteomes" id="UP000054466">
    <property type="component" value="Unassembled WGS sequence"/>
</dbReference>
<accession>A0A0D2AYA7</accession>
<dbReference type="AlphaFoldDB" id="A0A0D2AYA7"/>
<evidence type="ECO:0000313" key="2">
    <source>
        <dbReference type="EMBL" id="KIW30277.1"/>
    </source>
</evidence>
<protein>
    <submittedName>
        <fullName evidence="2">Uncharacterized protein</fullName>
    </submittedName>
</protein>
<evidence type="ECO:0000256" key="1">
    <source>
        <dbReference type="SAM" id="MobiDB-lite"/>
    </source>
</evidence>
<dbReference type="EMBL" id="KN847042">
    <property type="protein sequence ID" value="KIW30277.1"/>
    <property type="molecule type" value="Genomic_DNA"/>
</dbReference>
<evidence type="ECO:0000313" key="3">
    <source>
        <dbReference type="Proteomes" id="UP000054466"/>
    </source>
</evidence>
<keyword evidence="3" id="KW-1185">Reference proteome</keyword>
<dbReference type="STRING" id="569365.A0A0D2AYA7"/>
<proteinExistence type="predicted"/>
<dbReference type="GeneID" id="27345226"/>
<organism evidence="2 3">
    <name type="scientific">Cladophialophora immunda</name>
    <dbReference type="NCBI Taxonomy" id="569365"/>
    <lineage>
        <taxon>Eukaryota</taxon>
        <taxon>Fungi</taxon>
        <taxon>Dikarya</taxon>
        <taxon>Ascomycota</taxon>
        <taxon>Pezizomycotina</taxon>
        <taxon>Eurotiomycetes</taxon>
        <taxon>Chaetothyriomycetidae</taxon>
        <taxon>Chaetothyriales</taxon>
        <taxon>Herpotrichiellaceae</taxon>
        <taxon>Cladophialophora</taxon>
    </lineage>
</organism>
<name>A0A0D2AYA7_9EURO</name>
<reference evidence="2 3" key="1">
    <citation type="submission" date="2015-01" db="EMBL/GenBank/DDBJ databases">
        <title>The Genome Sequence of Cladophialophora immunda CBS83496.</title>
        <authorList>
            <consortium name="The Broad Institute Genomics Platform"/>
            <person name="Cuomo C."/>
            <person name="de Hoog S."/>
            <person name="Gorbushina A."/>
            <person name="Stielow B."/>
            <person name="Teixiera M."/>
            <person name="Abouelleil A."/>
            <person name="Chapman S.B."/>
            <person name="Priest M."/>
            <person name="Young S.K."/>
            <person name="Wortman J."/>
            <person name="Nusbaum C."/>
            <person name="Birren B."/>
        </authorList>
    </citation>
    <scope>NUCLEOTIDE SEQUENCE [LARGE SCALE GENOMIC DNA]</scope>
    <source>
        <strain evidence="2 3">CBS 83496</strain>
    </source>
</reference>
<sequence length="770" mass="83185">MPQCIELCDEVDACNMVEIGPDDSGTVYCWGFTSVVSWVPTAYDGWDTALKVSGDFARDPVSGNTIDSTTTSAPASIITTSSIATESTSTPTSASVTTTSSITIDSTTTSPPVSITTTSTATIDSTSASTSAEVATTSITTSDSTSVSTSAQVTTTSTTNGDSITTSTSVITTTSTTTDSPTSAETFYIAAETGVASRKVKRGTEYLVLSPQTGLSSLVDSEAEASIFTIADDDSLMVVVSGTPVWVGLSFSTPTQLVMETEPPSPPVTAAIDNNGVLTISSVVTECILDGGHVASGFCDHCRSDRLEHNYKHVDLFFISVASPHNLGGDYDDIRQYFKHNYGHIDFISIASHHNFRSDNDDDIRQYFKHNYRHIDLFFIGIASHHNFGSDDDDIWYYFKHNHNLSHFNDYDACLHAIYDRRWCGESLEGATTGGLQYLPKQFAVNWQASDNYEGWTFDDALSRCAQFAVDNAATAVEFYIDVDQNWLCVGVNNVTFDDSSFYPDSNVINVWGFVWENSCQNTPLDDIIATDGTVFSEFYTGCSTSFQGNTPGGLQYLNRVVSVDWPAPDYSGWTFDDAVKSCADQTVSQGGTMFEFYIGSDDSWYCIAVNDLPVKADSFYPDATIGKVWGFAIAESTEVCEPSQLAGSIQLANGTTFDEFYDACHVSLEGNTAGGPGSMTNVFGFNNPPGDDGNHGGWTLETSLQQCITDSAAAGATLVEFYENADEDPTWYCFGVNDVPAQEDSFYGDGTVGRLWAFKLDESTLPTSG</sequence>
<gene>
    <name evidence="2" type="ORF">PV07_06032</name>
</gene>
<feature type="region of interest" description="Disordered" evidence="1">
    <location>
        <begin position="82"/>
        <end position="160"/>
    </location>
</feature>
<dbReference type="OrthoDB" id="4154893at2759"/>
<dbReference type="VEuPathDB" id="FungiDB:PV07_06032"/>
<dbReference type="RefSeq" id="XP_016250493.1">
    <property type="nucleotide sequence ID" value="XM_016392974.1"/>
</dbReference>